<name>A0A0R1W9A3_9LACO</name>
<evidence type="ECO:0000259" key="9">
    <source>
        <dbReference type="Pfam" id="PF03070"/>
    </source>
</evidence>
<dbReference type="GO" id="GO:0009228">
    <property type="term" value="P:thiamine biosynthetic process"/>
    <property type="evidence" value="ECO:0007669"/>
    <property type="project" value="UniProtKB-KW"/>
</dbReference>
<comment type="catalytic activity">
    <reaction evidence="1">
        <text>4-amino-5-aminomethyl-2-methylpyrimidine + H2O = 4-amino-5-hydroxymethyl-2-methylpyrimidine + NH4(+)</text>
        <dbReference type="Rhea" id="RHEA:31799"/>
        <dbReference type="ChEBI" id="CHEBI:15377"/>
        <dbReference type="ChEBI" id="CHEBI:16892"/>
        <dbReference type="ChEBI" id="CHEBI:28938"/>
        <dbReference type="ChEBI" id="CHEBI:63416"/>
        <dbReference type="EC" id="3.5.99.2"/>
    </reaction>
</comment>
<comment type="pathway">
    <text evidence="2">Cofactor biosynthesis; thiamine diphosphate biosynthesis.</text>
</comment>
<sequence length="215" mass="24584">MTVFTTTLAATINQTTETSARAPFIQQLSSGDLPLATFRYYLIQDNHYLTAFNRLHQEIATHLPANEGAILSHLGEGEDAVRQRMHREIGLGTQELQETPVAPNAYSYITHMYYQLDRYGAAAATAGLLPCYWLYSELAQRLAVKHSPVHLYQEFFDSYTAADFTTSTEQMKAIVNQQAASVDELGRQQMTRAFQISCYYEEQFWQMAFDQQEWL</sequence>
<proteinExistence type="inferred from homology"/>
<evidence type="ECO:0000256" key="8">
    <source>
        <dbReference type="ARBA" id="ARBA00048337"/>
    </source>
</evidence>
<dbReference type="EMBL" id="AZGE01000027">
    <property type="protein sequence ID" value="KRM14536.1"/>
    <property type="molecule type" value="Genomic_DNA"/>
</dbReference>
<dbReference type="SUPFAM" id="SSF48613">
    <property type="entry name" value="Heme oxygenase-like"/>
    <property type="match status" value="1"/>
</dbReference>
<dbReference type="GO" id="GO:0005829">
    <property type="term" value="C:cytosol"/>
    <property type="evidence" value="ECO:0007669"/>
    <property type="project" value="TreeGrafter"/>
</dbReference>
<evidence type="ECO:0000256" key="6">
    <source>
        <dbReference type="ARBA" id="ARBA00013647"/>
    </source>
</evidence>
<dbReference type="AlphaFoldDB" id="A0A0R1W9A3"/>
<organism evidence="10 11">
    <name type="scientific">Limosilactobacillus oris DSM 4864</name>
    <dbReference type="NCBI Taxonomy" id="1423779"/>
    <lineage>
        <taxon>Bacteria</taxon>
        <taxon>Bacillati</taxon>
        <taxon>Bacillota</taxon>
        <taxon>Bacilli</taxon>
        <taxon>Lactobacillales</taxon>
        <taxon>Lactobacillaceae</taxon>
        <taxon>Limosilactobacillus</taxon>
    </lineage>
</organism>
<evidence type="ECO:0000256" key="2">
    <source>
        <dbReference type="ARBA" id="ARBA00004948"/>
    </source>
</evidence>
<evidence type="ECO:0000256" key="3">
    <source>
        <dbReference type="ARBA" id="ARBA00010264"/>
    </source>
</evidence>
<evidence type="ECO:0000256" key="1">
    <source>
        <dbReference type="ARBA" id="ARBA00001881"/>
    </source>
</evidence>
<dbReference type="PANTHER" id="PTHR43198">
    <property type="entry name" value="BIFUNCTIONAL TH2 PROTEIN"/>
    <property type="match status" value="1"/>
</dbReference>
<feature type="domain" description="Thiaminase-2/PQQC" evidence="9">
    <location>
        <begin position="23"/>
        <end position="210"/>
    </location>
</feature>
<comment type="similarity">
    <text evidence="3">Belongs to the TenA family.</text>
</comment>
<keyword evidence="7" id="KW-0784">Thiamine biosynthesis</keyword>
<evidence type="ECO:0000256" key="7">
    <source>
        <dbReference type="ARBA" id="ARBA00022977"/>
    </source>
</evidence>
<dbReference type="Proteomes" id="UP000050973">
    <property type="component" value="Unassembled WGS sequence"/>
</dbReference>
<dbReference type="GO" id="GO:0009229">
    <property type="term" value="P:thiamine diphosphate biosynthetic process"/>
    <property type="evidence" value="ECO:0007669"/>
    <property type="project" value="UniProtKB-UniPathway"/>
</dbReference>
<evidence type="ECO:0000313" key="10">
    <source>
        <dbReference type="EMBL" id="KRM14536.1"/>
    </source>
</evidence>
<evidence type="ECO:0000256" key="4">
    <source>
        <dbReference type="ARBA" id="ARBA00011881"/>
    </source>
</evidence>
<gene>
    <name evidence="10" type="ORF">FC49_GL001060</name>
</gene>
<dbReference type="InterPro" id="IPR050967">
    <property type="entry name" value="Thiamine_Salvage_TenA"/>
</dbReference>
<evidence type="ECO:0000256" key="5">
    <source>
        <dbReference type="ARBA" id="ARBA00012684"/>
    </source>
</evidence>
<comment type="catalytic activity">
    <reaction evidence="8">
        <text>thiamine + H2O = 5-(2-hydroxyethyl)-4-methylthiazole + 4-amino-5-hydroxymethyl-2-methylpyrimidine + H(+)</text>
        <dbReference type="Rhea" id="RHEA:17509"/>
        <dbReference type="ChEBI" id="CHEBI:15377"/>
        <dbReference type="ChEBI" id="CHEBI:15378"/>
        <dbReference type="ChEBI" id="CHEBI:16892"/>
        <dbReference type="ChEBI" id="CHEBI:17957"/>
        <dbReference type="ChEBI" id="CHEBI:18385"/>
        <dbReference type="EC" id="3.5.99.2"/>
    </reaction>
</comment>
<dbReference type="PANTHER" id="PTHR43198:SF2">
    <property type="entry name" value="SI:CH1073-67J19.1-RELATED"/>
    <property type="match status" value="1"/>
</dbReference>
<dbReference type="GO" id="GO:0050334">
    <property type="term" value="F:thiaminase activity"/>
    <property type="evidence" value="ECO:0007669"/>
    <property type="project" value="UniProtKB-EC"/>
</dbReference>
<dbReference type="InterPro" id="IPR016084">
    <property type="entry name" value="Haem_Oase-like_multi-hlx"/>
</dbReference>
<dbReference type="EC" id="3.5.99.2" evidence="5"/>
<dbReference type="PATRIC" id="fig|1423779.3.peg.1084"/>
<dbReference type="Gene3D" id="1.20.910.10">
    <property type="entry name" value="Heme oxygenase-like"/>
    <property type="match status" value="1"/>
</dbReference>
<dbReference type="InterPro" id="IPR004305">
    <property type="entry name" value="Thiaminase-2/PQQC"/>
</dbReference>
<comment type="caution">
    <text evidence="10">The sequence shown here is derived from an EMBL/GenBank/DDBJ whole genome shotgun (WGS) entry which is preliminary data.</text>
</comment>
<comment type="subunit">
    <text evidence="4">Homotetramer.</text>
</comment>
<protein>
    <recommendedName>
        <fullName evidence="6">Aminopyrimidine aminohydrolase</fullName>
        <ecNumber evidence="5">3.5.99.2</ecNumber>
    </recommendedName>
</protein>
<accession>A0A0R1W9A3</accession>
<dbReference type="RefSeq" id="WP_056984718.1">
    <property type="nucleotide sequence ID" value="NZ_AZGE01000027.1"/>
</dbReference>
<evidence type="ECO:0000313" key="11">
    <source>
        <dbReference type="Proteomes" id="UP000050973"/>
    </source>
</evidence>
<reference evidence="10 11" key="1">
    <citation type="journal article" date="2015" name="Genome Announc.">
        <title>Expanding the biotechnology potential of lactobacilli through comparative genomics of 213 strains and associated genera.</title>
        <authorList>
            <person name="Sun Z."/>
            <person name="Harris H.M."/>
            <person name="McCann A."/>
            <person name="Guo C."/>
            <person name="Argimon S."/>
            <person name="Zhang W."/>
            <person name="Yang X."/>
            <person name="Jeffery I.B."/>
            <person name="Cooney J.C."/>
            <person name="Kagawa T.F."/>
            <person name="Liu W."/>
            <person name="Song Y."/>
            <person name="Salvetti E."/>
            <person name="Wrobel A."/>
            <person name="Rasinkangas P."/>
            <person name="Parkhill J."/>
            <person name="Rea M.C."/>
            <person name="O'Sullivan O."/>
            <person name="Ritari J."/>
            <person name="Douillard F.P."/>
            <person name="Paul Ross R."/>
            <person name="Yang R."/>
            <person name="Briner A.E."/>
            <person name="Felis G.E."/>
            <person name="de Vos W.M."/>
            <person name="Barrangou R."/>
            <person name="Klaenhammer T.R."/>
            <person name="Caufield P.W."/>
            <person name="Cui Y."/>
            <person name="Zhang H."/>
            <person name="O'Toole P.W."/>
        </authorList>
    </citation>
    <scope>NUCLEOTIDE SEQUENCE [LARGE SCALE GENOMIC DNA]</scope>
    <source>
        <strain evidence="10 11">DSM 4864</strain>
    </source>
</reference>
<dbReference type="UniPathway" id="UPA00060"/>
<dbReference type="Pfam" id="PF03070">
    <property type="entry name" value="TENA_THI-4"/>
    <property type="match status" value="1"/>
</dbReference>